<comment type="caution">
    <text evidence="2">The sequence shown here is derived from an EMBL/GenBank/DDBJ whole genome shotgun (WGS) entry which is preliminary data.</text>
</comment>
<name>A0A3M0IMK1_HIRRU</name>
<protein>
    <submittedName>
        <fullName evidence="2">Uncharacterized protein</fullName>
    </submittedName>
</protein>
<gene>
    <name evidence="2" type="ORF">DUI87_33669</name>
</gene>
<evidence type="ECO:0000313" key="2">
    <source>
        <dbReference type="EMBL" id="RMB89895.1"/>
    </source>
</evidence>
<feature type="region of interest" description="Disordered" evidence="1">
    <location>
        <begin position="1"/>
        <end position="25"/>
    </location>
</feature>
<evidence type="ECO:0000256" key="1">
    <source>
        <dbReference type="SAM" id="MobiDB-lite"/>
    </source>
</evidence>
<dbReference type="AlphaFoldDB" id="A0A3M0IMK1"/>
<organism evidence="2 3">
    <name type="scientific">Hirundo rustica rustica</name>
    <dbReference type="NCBI Taxonomy" id="333673"/>
    <lineage>
        <taxon>Eukaryota</taxon>
        <taxon>Metazoa</taxon>
        <taxon>Chordata</taxon>
        <taxon>Craniata</taxon>
        <taxon>Vertebrata</taxon>
        <taxon>Euteleostomi</taxon>
        <taxon>Archelosauria</taxon>
        <taxon>Archosauria</taxon>
        <taxon>Dinosauria</taxon>
        <taxon>Saurischia</taxon>
        <taxon>Theropoda</taxon>
        <taxon>Coelurosauria</taxon>
        <taxon>Aves</taxon>
        <taxon>Neognathae</taxon>
        <taxon>Neoaves</taxon>
        <taxon>Telluraves</taxon>
        <taxon>Australaves</taxon>
        <taxon>Passeriformes</taxon>
        <taxon>Sylvioidea</taxon>
        <taxon>Hirundinidae</taxon>
        <taxon>Hirundo</taxon>
    </lineage>
</organism>
<keyword evidence="3" id="KW-1185">Reference proteome</keyword>
<evidence type="ECO:0000313" key="3">
    <source>
        <dbReference type="Proteomes" id="UP000269221"/>
    </source>
</evidence>
<reference evidence="2 3" key="1">
    <citation type="submission" date="2018-07" db="EMBL/GenBank/DDBJ databases">
        <title>A high quality draft genome assembly of the barn swallow (H. rustica rustica).</title>
        <authorList>
            <person name="Formenti G."/>
            <person name="Chiara M."/>
            <person name="Poveda L."/>
            <person name="Francoijs K.-J."/>
            <person name="Bonisoli-Alquati A."/>
            <person name="Canova L."/>
            <person name="Gianfranceschi L."/>
            <person name="Horner D.S."/>
            <person name="Saino N."/>
        </authorList>
    </citation>
    <scope>NUCLEOTIDE SEQUENCE [LARGE SCALE GENOMIC DNA]</scope>
    <source>
        <strain evidence="2">Chelidonia</strain>
        <tissue evidence="2">Blood</tissue>
    </source>
</reference>
<dbReference type="EMBL" id="QRBI01000266">
    <property type="protein sequence ID" value="RMB89895.1"/>
    <property type="molecule type" value="Genomic_DNA"/>
</dbReference>
<proteinExistence type="predicted"/>
<dbReference type="Proteomes" id="UP000269221">
    <property type="component" value="Unassembled WGS sequence"/>
</dbReference>
<accession>A0A3M0IMK1</accession>
<sequence>MLALGPAPAHSFSRNEPRGKRWGKAPFQPFFTHGCEETEIKGEQAGPDPFSFGRSPVPGAVRAVRGHEELSGTLRGKRVSERLWEARHFMELRVHYDTAEPRRFLLTAQNLINPRGHGGTARPCGTKETTVTLQNLMDHGSL</sequence>